<dbReference type="PROSITE" id="PS50089">
    <property type="entry name" value="ZF_RING_2"/>
    <property type="match status" value="1"/>
</dbReference>
<comment type="caution">
    <text evidence="4">The sequence shown here is derived from an EMBL/GenBank/DDBJ whole genome shotgun (WGS) entry which is preliminary data.</text>
</comment>
<accession>A0ABP0SW16</accession>
<keyword evidence="1" id="KW-0863">Zinc-finger</keyword>
<dbReference type="Proteomes" id="UP001642484">
    <property type="component" value="Unassembled WGS sequence"/>
</dbReference>
<evidence type="ECO:0000313" key="5">
    <source>
        <dbReference type="Proteomes" id="UP001642484"/>
    </source>
</evidence>
<sequence>MPQGFCHKCSEDVDCEATETGDFRCLSCNSSGYVVADAGDADDAEGASSQGRLDPSLGRRPSLPPMLRNGEAMVSAIRHFVQGVAGGLEEPSGSGLDGIQRNILGAVANGVQRVIHNTEGLCEEDRHWVQRQGSNISALASGGINILRQSGPLVNFLERHLGQNWQSQQSGLDVGVISKWLDERQIPADSVSPGSGCPLGLKPNESWTCSICLAGCEVALEHQGTADQEICLLCDSDGHSWHVFHKLCAKEWLQRSATCPLCRRDLHIS</sequence>
<organism evidence="4 5">
    <name type="scientific">Durusdinium trenchii</name>
    <dbReference type="NCBI Taxonomy" id="1381693"/>
    <lineage>
        <taxon>Eukaryota</taxon>
        <taxon>Sar</taxon>
        <taxon>Alveolata</taxon>
        <taxon>Dinophyceae</taxon>
        <taxon>Suessiales</taxon>
        <taxon>Symbiodiniaceae</taxon>
        <taxon>Durusdinium</taxon>
    </lineage>
</organism>
<proteinExistence type="predicted"/>
<evidence type="ECO:0000256" key="2">
    <source>
        <dbReference type="SAM" id="MobiDB-lite"/>
    </source>
</evidence>
<keyword evidence="1" id="KW-0862">Zinc</keyword>
<dbReference type="Gene3D" id="3.30.40.10">
    <property type="entry name" value="Zinc/RING finger domain, C3HC4 (zinc finger)"/>
    <property type="match status" value="1"/>
</dbReference>
<evidence type="ECO:0000259" key="3">
    <source>
        <dbReference type="PROSITE" id="PS50089"/>
    </source>
</evidence>
<dbReference type="EMBL" id="CAXAMN010028461">
    <property type="protein sequence ID" value="CAK9116597.1"/>
    <property type="molecule type" value="Genomic_DNA"/>
</dbReference>
<feature type="domain" description="RING-type" evidence="3">
    <location>
        <begin position="209"/>
        <end position="263"/>
    </location>
</feature>
<protein>
    <recommendedName>
        <fullName evidence="3">RING-type domain-containing protein</fullName>
    </recommendedName>
</protein>
<keyword evidence="1" id="KW-0479">Metal-binding</keyword>
<dbReference type="InterPro" id="IPR001841">
    <property type="entry name" value="Znf_RING"/>
</dbReference>
<evidence type="ECO:0000313" key="4">
    <source>
        <dbReference type="EMBL" id="CAK9116597.1"/>
    </source>
</evidence>
<keyword evidence="5" id="KW-1185">Reference proteome</keyword>
<name>A0ABP0SW16_9DINO</name>
<dbReference type="SUPFAM" id="SSF57850">
    <property type="entry name" value="RING/U-box"/>
    <property type="match status" value="1"/>
</dbReference>
<reference evidence="4 5" key="1">
    <citation type="submission" date="2024-02" db="EMBL/GenBank/DDBJ databases">
        <authorList>
            <person name="Chen Y."/>
            <person name="Shah S."/>
            <person name="Dougan E. K."/>
            <person name="Thang M."/>
            <person name="Chan C."/>
        </authorList>
    </citation>
    <scope>NUCLEOTIDE SEQUENCE [LARGE SCALE GENOMIC DNA]</scope>
</reference>
<dbReference type="InterPro" id="IPR013083">
    <property type="entry name" value="Znf_RING/FYVE/PHD"/>
</dbReference>
<evidence type="ECO:0000256" key="1">
    <source>
        <dbReference type="PROSITE-ProRule" id="PRU00175"/>
    </source>
</evidence>
<gene>
    <name evidence="4" type="ORF">CCMP2556_LOCUS54131</name>
</gene>
<feature type="region of interest" description="Disordered" evidence="2">
    <location>
        <begin position="41"/>
        <end position="62"/>
    </location>
</feature>